<feature type="transmembrane region" description="Helical" evidence="6">
    <location>
        <begin position="213"/>
        <end position="231"/>
    </location>
</feature>
<dbReference type="SFLD" id="SFLDS00003">
    <property type="entry name" value="Haloacid_Dehalogenase"/>
    <property type="match status" value="1"/>
</dbReference>
<dbReference type="EMBL" id="NFLJ01000030">
    <property type="protein sequence ID" value="OUQ33440.1"/>
    <property type="molecule type" value="Genomic_DNA"/>
</dbReference>
<evidence type="ECO:0000313" key="8">
    <source>
        <dbReference type="EMBL" id="OUQ33440.1"/>
    </source>
</evidence>
<comment type="caution">
    <text evidence="8">The sequence shown here is derived from an EMBL/GenBank/DDBJ whole genome shotgun (WGS) entry which is preliminary data.</text>
</comment>
<organism evidence="8 9">
    <name type="scientific">Massilimicrobiota timonensis</name>
    <dbReference type="NCBI Taxonomy" id="1776392"/>
    <lineage>
        <taxon>Bacteria</taxon>
        <taxon>Bacillati</taxon>
        <taxon>Bacillota</taxon>
        <taxon>Erysipelotrichia</taxon>
        <taxon>Erysipelotrichales</taxon>
        <taxon>Erysipelotrichaceae</taxon>
        <taxon>Massilimicrobiota</taxon>
    </lineage>
</organism>
<evidence type="ECO:0000256" key="3">
    <source>
        <dbReference type="ARBA" id="ARBA00022967"/>
    </source>
</evidence>
<feature type="transmembrane region" description="Helical" evidence="6">
    <location>
        <begin position="600"/>
        <end position="617"/>
    </location>
</feature>
<dbReference type="PRINTS" id="PR00119">
    <property type="entry name" value="CATATPASE"/>
</dbReference>
<reference evidence="8 9" key="1">
    <citation type="journal article" date="2018" name="BMC Genomics">
        <title>Whole genome sequencing and function prediction of 133 gut anaerobes isolated from chicken caecum in pure cultures.</title>
        <authorList>
            <person name="Medvecky M."/>
            <person name="Cejkova D."/>
            <person name="Polansky O."/>
            <person name="Karasova D."/>
            <person name="Kubasova T."/>
            <person name="Cizek A."/>
            <person name="Rychlik I."/>
        </authorList>
    </citation>
    <scope>NUCLEOTIDE SEQUENCE [LARGE SCALE GENOMIC DNA]</scope>
    <source>
        <strain evidence="8 9">An13</strain>
    </source>
</reference>
<protein>
    <submittedName>
        <fullName evidence="8">ATPase</fullName>
    </submittedName>
</protein>
<keyword evidence="2 6" id="KW-0812">Transmembrane</keyword>
<name>A0A1Y4SVN9_9FIRM</name>
<dbReference type="Pfam" id="PF00702">
    <property type="entry name" value="Hydrolase"/>
    <property type="match status" value="1"/>
</dbReference>
<accession>A0A1Y4SVN9</accession>
<dbReference type="Gene3D" id="1.20.1110.10">
    <property type="entry name" value="Calcium-transporting ATPase, transmembrane domain"/>
    <property type="match status" value="1"/>
</dbReference>
<feature type="domain" description="P-type ATPase A" evidence="7">
    <location>
        <begin position="98"/>
        <end position="195"/>
    </location>
</feature>
<feature type="transmembrane region" description="Helical" evidence="6">
    <location>
        <begin position="42"/>
        <end position="60"/>
    </location>
</feature>
<evidence type="ECO:0000256" key="2">
    <source>
        <dbReference type="ARBA" id="ARBA00022692"/>
    </source>
</evidence>
<comment type="subcellular location">
    <subcellularLocation>
        <location evidence="1">Membrane</location>
        <topology evidence="1">Multi-pass membrane protein</topology>
    </subcellularLocation>
</comment>
<evidence type="ECO:0000256" key="6">
    <source>
        <dbReference type="SAM" id="Phobius"/>
    </source>
</evidence>
<dbReference type="Gene3D" id="2.70.150.10">
    <property type="entry name" value="Calcium-transporting ATPase, cytoplasmic transduction domain A"/>
    <property type="match status" value="1"/>
</dbReference>
<dbReference type="PROSITE" id="PS00154">
    <property type="entry name" value="ATPASE_E1_E2"/>
    <property type="match status" value="1"/>
</dbReference>
<keyword evidence="3" id="KW-1278">Translocase</keyword>
<dbReference type="GO" id="GO:0016887">
    <property type="term" value="F:ATP hydrolysis activity"/>
    <property type="evidence" value="ECO:0007669"/>
    <property type="project" value="InterPro"/>
</dbReference>
<dbReference type="GO" id="GO:0016020">
    <property type="term" value="C:membrane"/>
    <property type="evidence" value="ECO:0007669"/>
    <property type="project" value="UniProtKB-SubCell"/>
</dbReference>
<dbReference type="InterPro" id="IPR044492">
    <property type="entry name" value="P_typ_ATPase_HD_dom"/>
</dbReference>
<dbReference type="AlphaFoldDB" id="A0A1Y4SVN9"/>
<dbReference type="SUPFAM" id="SSF81665">
    <property type="entry name" value="Calcium ATPase, transmembrane domain M"/>
    <property type="match status" value="1"/>
</dbReference>
<evidence type="ECO:0000256" key="5">
    <source>
        <dbReference type="ARBA" id="ARBA00023136"/>
    </source>
</evidence>
<feature type="transmembrane region" description="Helical" evidence="6">
    <location>
        <begin position="243"/>
        <end position="269"/>
    </location>
</feature>
<dbReference type="SFLD" id="SFLDF00027">
    <property type="entry name" value="p-type_atpase"/>
    <property type="match status" value="1"/>
</dbReference>
<dbReference type="RefSeq" id="WP_087358893.1">
    <property type="nucleotide sequence ID" value="NZ_NFLJ01000030.1"/>
</dbReference>
<proteinExistence type="predicted"/>
<dbReference type="SUPFAM" id="SSF81653">
    <property type="entry name" value="Calcium ATPase, transduction domain A"/>
    <property type="match status" value="1"/>
</dbReference>
<dbReference type="InterPro" id="IPR036412">
    <property type="entry name" value="HAD-like_sf"/>
</dbReference>
<dbReference type="InterPro" id="IPR023299">
    <property type="entry name" value="ATPase_P-typ_cyto_dom_N"/>
</dbReference>
<keyword evidence="4 6" id="KW-1133">Transmembrane helix</keyword>
<dbReference type="Gene3D" id="3.40.1110.10">
    <property type="entry name" value="Calcium-transporting ATPase, cytoplasmic domain N"/>
    <property type="match status" value="1"/>
</dbReference>
<dbReference type="InterPro" id="IPR001757">
    <property type="entry name" value="P_typ_ATPase"/>
</dbReference>
<dbReference type="InterPro" id="IPR023298">
    <property type="entry name" value="ATPase_P-typ_TM_dom_sf"/>
</dbReference>
<dbReference type="Proteomes" id="UP000195305">
    <property type="component" value="Unassembled WGS sequence"/>
</dbReference>
<keyword evidence="9" id="KW-1185">Reference proteome</keyword>
<feature type="transmembrane region" description="Helical" evidence="6">
    <location>
        <begin position="623"/>
        <end position="641"/>
    </location>
</feature>
<dbReference type="Pfam" id="PF00122">
    <property type="entry name" value="E1-E2_ATPase"/>
    <property type="match status" value="1"/>
</dbReference>
<evidence type="ECO:0000256" key="4">
    <source>
        <dbReference type="ARBA" id="ARBA00022989"/>
    </source>
</evidence>
<feature type="transmembrane region" description="Helical" evidence="6">
    <location>
        <begin position="66"/>
        <end position="84"/>
    </location>
</feature>
<dbReference type="NCBIfam" id="TIGR01494">
    <property type="entry name" value="ATPase_P-type"/>
    <property type="match status" value="2"/>
</dbReference>
<evidence type="ECO:0000256" key="1">
    <source>
        <dbReference type="ARBA" id="ARBA00004141"/>
    </source>
</evidence>
<dbReference type="SFLD" id="SFLDG00002">
    <property type="entry name" value="C1.7:_P-type_atpase_like"/>
    <property type="match status" value="1"/>
</dbReference>
<dbReference type="PANTHER" id="PTHR42861">
    <property type="entry name" value="CALCIUM-TRANSPORTING ATPASE"/>
    <property type="match status" value="1"/>
</dbReference>
<feature type="transmembrane region" description="Helical" evidence="6">
    <location>
        <begin position="653"/>
        <end position="679"/>
    </location>
</feature>
<dbReference type="InterPro" id="IPR059000">
    <property type="entry name" value="ATPase_P-type_domA"/>
</dbReference>
<feature type="transmembrane region" description="Helical" evidence="6">
    <location>
        <begin position="743"/>
        <end position="764"/>
    </location>
</feature>
<dbReference type="InterPro" id="IPR023214">
    <property type="entry name" value="HAD_sf"/>
</dbReference>
<keyword evidence="5 6" id="KW-0472">Membrane</keyword>
<sequence>MEDIKLMGLTHQQVSERIKQGLVNVSHDNISKTKKQIVLEHTLTYFNCLNVFLAAIIISTGRWTNLTFMVVIFVNAFIGIYQEFKVKKIIDQLTVVTVKKVKVIRDQQEMVIPTEQLVKDDIIFLETGNQIGSDCIVLESHGIEVNEAMLTGESEPVKKKMNDELLSGSFVVAGSAYAKVIRVGNDNYSTRLVHKAKNKNNASSEMKDSIEKVIKILSVVIIPVGLVLFFSQRSAYPNDLATAIVKTVAGVVGMIPEGLVLLTSLSFIIGVGKLARKKALIQEMEAIEALARVDVLCLDKTGTITTGELKVEKLIPYQPYDLQDIEFVMGVMAHECDDVNATQLALQDYFFYPDHQKIEDYIPFSSQRKMRGLTIVGKGHYVLGAPEFLLPVNHPVLKDIQTYTQKGYRVLLLGQTDSIDASTLRIGKVETMALIIIYDCIRPEAKETLHFFENAHVDIRILSGDNPVTVARVAQLAGLKDGHLYIDASTLPEDELEMEKIVSHYHVFGRVQPEQKQRIMKALQARGHVVGMVGDGVNDVLALKDADCGIAMAAGSDAAKQAAHIVLLDSSFASMVEIVKEGRAIIADIERVSSLYLTKTIYSTILCLVFAALRMSYPFTPLQLSLISGLAIGLPSFLLTLERSSSLSSQGFLKHVISTAVPCALTMITYMLLITFIGYQLHFDERMLSTYYYLVAGFISFLVVFVVCLPLNRLRVMVTSTIAIIFYLILMVMHDFFGINSLFSMSMIFIIPICLSTPFVLWLYKKGIIYIYQYLEQYQRKSFKL</sequence>
<evidence type="ECO:0000259" key="7">
    <source>
        <dbReference type="Pfam" id="PF00122"/>
    </source>
</evidence>
<dbReference type="GO" id="GO:0005524">
    <property type="term" value="F:ATP binding"/>
    <property type="evidence" value="ECO:0007669"/>
    <property type="project" value="InterPro"/>
</dbReference>
<feature type="transmembrane region" description="Helical" evidence="6">
    <location>
        <begin position="716"/>
        <end position="737"/>
    </location>
</feature>
<dbReference type="SUPFAM" id="SSF56784">
    <property type="entry name" value="HAD-like"/>
    <property type="match status" value="1"/>
</dbReference>
<evidence type="ECO:0000313" key="9">
    <source>
        <dbReference type="Proteomes" id="UP000195305"/>
    </source>
</evidence>
<gene>
    <name evidence="8" type="ORF">B5E75_10175</name>
</gene>
<feature type="transmembrane region" description="Helical" evidence="6">
    <location>
        <begin position="691"/>
        <end position="709"/>
    </location>
</feature>
<dbReference type="OrthoDB" id="9760364at2"/>
<dbReference type="InterPro" id="IPR008250">
    <property type="entry name" value="ATPase_P-typ_transduc_dom_A_sf"/>
</dbReference>
<dbReference type="PRINTS" id="PR00120">
    <property type="entry name" value="HATPASE"/>
</dbReference>
<dbReference type="Gene3D" id="3.40.50.1000">
    <property type="entry name" value="HAD superfamily/HAD-like"/>
    <property type="match status" value="1"/>
</dbReference>
<dbReference type="InterPro" id="IPR018303">
    <property type="entry name" value="ATPase_P-typ_P_site"/>
</dbReference>